<gene>
    <name evidence="3" type="ORF">ECRASSUSDP1_LOCUS26711</name>
</gene>
<dbReference type="Gene3D" id="3.90.70.10">
    <property type="entry name" value="Cysteine proteinases"/>
    <property type="match status" value="1"/>
</dbReference>
<dbReference type="Proteomes" id="UP001295684">
    <property type="component" value="Unassembled WGS sequence"/>
</dbReference>
<accession>A0AAD2DA64</accession>
<evidence type="ECO:0000259" key="2">
    <source>
        <dbReference type="PROSITE" id="PS50235"/>
    </source>
</evidence>
<evidence type="ECO:0000313" key="4">
    <source>
        <dbReference type="Proteomes" id="UP001295684"/>
    </source>
</evidence>
<keyword evidence="4" id="KW-1185">Reference proteome</keyword>
<dbReference type="InterPro" id="IPR001394">
    <property type="entry name" value="Peptidase_C19_UCH"/>
</dbReference>
<reference evidence="3" key="1">
    <citation type="submission" date="2023-07" db="EMBL/GenBank/DDBJ databases">
        <authorList>
            <consortium name="AG Swart"/>
            <person name="Singh M."/>
            <person name="Singh A."/>
            <person name="Seah K."/>
            <person name="Emmerich C."/>
        </authorList>
    </citation>
    <scope>NUCLEOTIDE SEQUENCE</scope>
    <source>
        <strain evidence="3">DP1</strain>
    </source>
</reference>
<feature type="domain" description="USP" evidence="2">
    <location>
        <begin position="10"/>
        <end position="440"/>
    </location>
</feature>
<feature type="region of interest" description="Disordered" evidence="1">
    <location>
        <begin position="551"/>
        <end position="608"/>
    </location>
</feature>
<dbReference type="InterPro" id="IPR028889">
    <property type="entry name" value="USP"/>
</dbReference>
<comment type="caution">
    <text evidence="3">The sequence shown here is derived from an EMBL/GenBank/DDBJ whole genome shotgun (WGS) entry which is preliminary data.</text>
</comment>
<dbReference type="AlphaFoldDB" id="A0AAD2DA64"/>
<feature type="compositionally biased region" description="Basic residues" evidence="1">
    <location>
        <begin position="582"/>
        <end position="602"/>
    </location>
</feature>
<name>A0AAD2DA64_EUPCR</name>
<evidence type="ECO:0000256" key="1">
    <source>
        <dbReference type="SAM" id="MobiDB-lite"/>
    </source>
</evidence>
<evidence type="ECO:0000313" key="3">
    <source>
        <dbReference type="EMBL" id="CAI2385163.1"/>
    </source>
</evidence>
<dbReference type="SUPFAM" id="SSF54001">
    <property type="entry name" value="Cysteine proteinases"/>
    <property type="match status" value="1"/>
</dbReference>
<dbReference type="Pfam" id="PF00443">
    <property type="entry name" value="UCH"/>
    <property type="match status" value="1"/>
</dbReference>
<organism evidence="3 4">
    <name type="scientific">Euplotes crassus</name>
    <dbReference type="NCBI Taxonomy" id="5936"/>
    <lineage>
        <taxon>Eukaryota</taxon>
        <taxon>Sar</taxon>
        <taxon>Alveolata</taxon>
        <taxon>Ciliophora</taxon>
        <taxon>Intramacronucleata</taxon>
        <taxon>Spirotrichea</taxon>
        <taxon>Hypotrichia</taxon>
        <taxon>Euplotida</taxon>
        <taxon>Euplotidae</taxon>
        <taxon>Moneuplotes</taxon>
    </lineage>
</organism>
<dbReference type="InterPro" id="IPR038765">
    <property type="entry name" value="Papain-like_cys_pep_sf"/>
</dbReference>
<sequence>MSNFALFQNGGEHNDSKGSRNNCFIISVIQMYLSIDDLMNSIYAVSEEARKQELPEYIKAICDLFLRARDYELDSQDQCPLNMDWLRKELNDNYSNTFQYNQQGDPESVFFLFNKVLRRIMGKNTSNFDSVLLENGSIEVTSQNFTERNTISQVAKFYQARKLGSKRLSQLYGISPLASSKSIKSNLQRIDEEEEFTNAVIDDYFSYDYLHSTFEKDGAENVRCGTSDIMRIDFRPIIEQMVNLHWDEESAKQKIKGKFFLFAHHLWLNNHLKKIFSLRSLIETEDHDSFITSRKAYTITKLPKFFVFNCEYGEFFNYSSLGEESTDDDFRRHFCYVLPKRFDITLCMDIVEEEDEINFSVSKSSHTHKRSNSVGQSRRMVLLHSIIGYNGGHYTNYSRKGKFWYKFDDSNYYHIGSYKDLLQQLVDSKILPYFVVYKLESKKESMISYKSDTARESEATEYAKSQIMENTFDEEKKEDYKNHEITPRCLPSSPLEATQKKRINTVYTINPTEEESNLETSEEKISKRRSAYIHYSINKYASFEEESSMSKKLEMTSNPRNNTDYSGDDEEESEYFNPSGKSRNKRKKSKKAKKAKKGCCFRKKTDPPGPTQCCCCCIF</sequence>
<dbReference type="EMBL" id="CAMPGE010027543">
    <property type="protein sequence ID" value="CAI2385163.1"/>
    <property type="molecule type" value="Genomic_DNA"/>
</dbReference>
<dbReference type="GO" id="GO:0016579">
    <property type="term" value="P:protein deubiquitination"/>
    <property type="evidence" value="ECO:0007669"/>
    <property type="project" value="InterPro"/>
</dbReference>
<dbReference type="PROSITE" id="PS50235">
    <property type="entry name" value="USP_3"/>
    <property type="match status" value="1"/>
</dbReference>
<protein>
    <recommendedName>
        <fullName evidence="2">USP domain-containing protein</fullName>
    </recommendedName>
</protein>
<proteinExistence type="predicted"/>
<dbReference type="GO" id="GO:0004843">
    <property type="term" value="F:cysteine-type deubiquitinase activity"/>
    <property type="evidence" value="ECO:0007669"/>
    <property type="project" value="InterPro"/>
</dbReference>